<evidence type="ECO:0000256" key="1">
    <source>
        <dbReference type="ARBA" id="ARBA00009986"/>
    </source>
</evidence>
<dbReference type="Gene3D" id="3.40.309.10">
    <property type="entry name" value="Aldehyde Dehydrogenase, Chain A, domain 2"/>
    <property type="match status" value="1"/>
</dbReference>
<feature type="domain" description="Aldehyde dehydrogenase" evidence="2">
    <location>
        <begin position="2"/>
        <end position="89"/>
    </location>
</feature>
<geneLocation type="plasmid" evidence="4">
    <name>pp97_a</name>
</geneLocation>
<dbReference type="Pfam" id="PF00171">
    <property type="entry name" value="Aldedh"/>
    <property type="match status" value="1"/>
</dbReference>
<evidence type="ECO:0000313" key="3">
    <source>
        <dbReference type="EMBL" id="APG49038.1"/>
    </source>
</evidence>
<reference evidence="4" key="1">
    <citation type="submission" date="2016-07" db="EMBL/GenBank/DDBJ databases">
        <title>Phaeobacter portensis sp. nov., a tropodithietic acid producing bacterium isolated from a German harbor.</title>
        <authorList>
            <person name="Freese H.M."/>
            <person name="Bunk B."/>
            <person name="Breider S."/>
            <person name="Brinkhoff T."/>
        </authorList>
    </citation>
    <scope>NUCLEOTIDE SEQUENCE [LARGE SCALE GENOMIC DNA]</scope>
    <source>
        <strain evidence="4">P97</strain>
        <plasmid evidence="4">pp97_a</plasmid>
    </source>
</reference>
<dbReference type="EMBL" id="CP016365">
    <property type="protein sequence ID" value="APG49038.1"/>
    <property type="molecule type" value="Genomic_DNA"/>
</dbReference>
<comment type="similarity">
    <text evidence="1">Belongs to the aldehyde dehydrogenase family.</text>
</comment>
<dbReference type="EC" id="1.2.-.-" evidence="3"/>
<dbReference type="PANTHER" id="PTHR42804:SF1">
    <property type="entry name" value="ALDEHYDE DEHYDROGENASE-RELATED"/>
    <property type="match status" value="1"/>
</dbReference>
<keyword evidence="3" id="KW-0560">Oxidoreductase</keyword>
<sequence>MIEASAYHDGKEAAQRAASEWTLRYPARSGDHLGSLANGRQFDHIQTLLHGAIAAGARVLCGGAGRPDGMDTGYFVKPTILADVAAKPRLCGRISLTR</sequence>
<dbReference type="Proteomes" id="UP000183859">
    <property type="component" value="Plasmid pP97_a"/>
</dbReference>
<dbReference type="InterPro" id="IPR015590">
    <property type="entry name" value="Aldehyde_DH_dom"/>
</dbReference>
<dbReference type="PANTHER" id="PTHR42804">
    <property type="entry name" value="ALDEHYDE DEHYDROGENASE"/>
    <property type="match status" value="1"/>
</dbReference>
<keyword evidence="4" id="KW-1185">Reference proteome</keyword>
<evidence type="ECO:0000259" key="2">
    <source>
        <dbReference type="Pfam" id="PF00171"/>
    </source>
</evidence>
<proteinExistence type="inferred from homology"/>
<organism evidence="3 4">
    <name type="scientific">Phaeobacter porticola</name>
    <dbReference type="NCBI Taxonomy" id="1844006"/>
    <lineage>
        <taxon>Bacteria</taxon>
        <taxon>Pseudomonadati</taxon>
        <taxon>Pseudomonadota</taxon>
        <taxon>Alphaproteobacteria</taxon>
        <taxon>Rhodobacterales</taxon>
        <taxon>Roseobacteraceae</taxon>
        <taxon>Phaeobacter</taxon>
    </lineage>
</organism>
<dbReference type="InterPro" id="IPR016163">
    <property type="entry name" value="Ald_DH_C"/>
</dbReference>
<name>A0A1L3IAC2_9RHOB</name>
<dbReference type="KEGG" id="php:PhaeoP97_03688"/>
<dbReference type="GO" id="GO:0016620">
    <property type="term" value="F:oxidoreductase activity, acting on the aldehyde or oxo group of donors, NAD or NADP as acceptor"/>
    <property type="evidence" value="ECO:0007669"/>
    <property type="project" value="InterPro"/>
</dbReference>
<gene>
    <name evidence="3" type="ORF">PhaeoP97_03688</name>
</gene>
<keyword evidence="3" id="KW-0614">Plasmid</keyword>
<dbReference type="SUPFAM" id="SSF53720">
    <property type="entry name" value="ALDH-like"/>
    <property type="match status" value="1"/>
</dbReference>
<accession>A0A1L3IAC2</accession>
<protein>
    <submittedName>
        <fullName evidence="3">Aldehyde dehydrogenase</fullName>
        <ecNumber evidence="3">1.2.-.-</ecNumber>
    </submittedName>
</protein>
<evidence type="ECO:0000313" key="4">
    <source>
        <dbReference type="Proteomes" id="UP000183859"/>
    </source>
</evidence>
<dbReference type="AlphaFoldDB" id="A0A1L3IAC2"/>
<dbReference type="InterPro" id="IPR016161">
    <property type="entry name" value="Ald_DH/histidinol_DH"/>
</dbReference>